<keyword evidence="2" id="KW-1185">Reference proteome</keyword>
<name>A0A4U1CMN1_9SPHI</name>
<reference evidence="1 2" key="1">
    <citation type="submission" date="2019-04" db="EMBL/GenBank/DDBJ databases">
        <title>Pedobacter sp. RP-3-22 sp. nov., isolated from Arctic soil.</title>
        <authorList>
            <person name="Dahal R.H."/>
            <person name="Kim D.-U."/>
        </authorList>
    </citation>
    <scope>NUCLEOTIDE SEQUENCE [LARGE SCALE GENOMIC DNA]</scope>
    <source>
        <strain evidence="1 2">RP-3-22</strain>
    </source>
</reference>
<gene>
    <name evidence="1" type="ORF">FA048_15295</name>
</gene>
<accession>A0A4U1CMN1</accession>
<dbReference type="RefSeq" id="WP_136842678.1">
    <property type="nucleotide sequence ID" value="NZ_SWBR01000004.1"/>
</dbReference>
<dbReference type="AlphaFoldDB" id="A0A4U1CMN1"/>
<evidence type="ECO:0000313" key="2">
    <source>
        <dbReference type="Proteomes" id="UP000309488"/>
    </source>
</evidence>
<protein>
    <submittedName>
        <fullName evidence="1">Uncharacterized protein</fullName>
    </submittedName>
</protein>
<comment type="caution">
    <text evidence="1">The sequence shown here is derived from an EMBL/GenBank/DDBJ whole genome shotgun (WGS) entry which is preliminary data.</text>
</comment>
<sequence length="242" mass="28730">MDHVAHSKLTDTWDRYNQVRIAGDKRTANKILVDYIALLKQQDEQEIKIFVDHICSLTLEIDDKIIANNGTEVSDRDTRIQHPLFKEIILPVLKKQYQKGSPKHIKWIGQLEQFFYSDNTTTNTFLKELNISEYFEARYFFEKSFALDNSQKTLSLLLNRIAKDINYYVHELPTVVLAEPEFLEKELEIFRLYLQQFDNKNIWEVSLSEWELIAKHWKLHVAAKDEYGDFEDYLKANGIKFF</sequence>
<organism evidence="1 2">
    <name type="scientific">Pedobacter polaris</name>
    <dbReference type="NCBI Taxonomy" id="2571273"/>
    <lineage>
        <taxon>Bacteria</taxon>
        <taxon>Pseudomonadati</taxon>
        <taxon>Bacteroidota</taxon>
        <taxon>Sphingobacteriia</taxon>
        <taxon>Sphingobacteriales</taxon>
        <taxon>Sphingobacteriaceae</taxon>
        <taxon>Pedobacter</taxon>
    </lineage>
</organism>
<dbReference type="EMBL" id="SWBR01000004">
    <property type="protein sequence ID" value="TKC06573.1"/>
    <property type="molecule type" value="Genomic_DNA"/>
</dbReference>
<dbReference type="OrthoDB" id="1492089at2"/>
<dbReference type="Proteomes" id="UP000309488">
    <property type="component" value="Unassembled WGS sequence"/>
</dbReference>
<proteinExistence type="predicted"/>
<evidence type="ECO:0000313" key="1">
    <source>
        <dbReference type="EMBL" id="TKC06573.1"/>
    </source>
</evidence>